<evidence type="ECO:0000256" key="6">
    <source>
        <dbReference type="ARBA" id="ARBA00023136"/>
    </source>
</evidence>
<dbReference type="Proteomes" id="UP001345219">
    <property type="component" value="Chromosome 21"/>
</dbReference>
<dbReference type="Gene3D" id="1.20.1250.20">
    <property type="entry name" value="MFS general substrate transporter like domains"/>
    <property type="match status" value="1"/>
</dbReference>
<feature type="transmembrane region" description="Helical" evidence="8">
    <location>
        <begin position="157"/>
        <end position="176"/>
    </location>
</feature>
<feature type="transmembrane region" description="Helical" evidence="8">
    <location>
        <begin position="315"/>
        <end position="334"/>
    </location>
</feature>
<organism evidence="9 10">
    <name type="scientific">Trapa incisa</name>
    <dbReference type="NCBI Taxonomy" id="236973"/>
    <lineage>
        <taxon>Eukaryota</taxon>
        <taxon>Viridiplantae</taxon>
        <taxon>Streptophyta</taxon>
        <taxon>Embryophyta</taxon>
        <taxon>Tracheophyta</taxon>
        <taxon>Spermatophyta</taxon>
        <taxon>Magnoliopsida</taxon>
        <taxon>eudicotyledons</taxon>
        <taxon>Gunneridae</taxon>
        <taxon>Pentapetalae</taxon>
        <taxon>rosids</taxon>
        <taxon>malvids</taxon>
        <taxon>Myrtales</taxon>
        <taxon>Lythraceae</taxon>
        <taxon>Trapa</taxon>
    </lineage>
</organism>
<sequence>MVEQGYEKPESSAEEEKGEVTMTLGENGTPGFPHNNGGGRLSDFFKVPMLWFKMLADEMHWTFVLGVVIVYGINQGLGGALARVGTEYYMKDVQKVQPSEAQIYSGITSIPWIIKPIWGLLTDVVPIAGYRRRPYFILAGSLGVAAMLILSLHKVHLVLALALLTAGSAGVAIADVTIDACVAQNSIAHPSLAADMQSLCALSSSVGALVGFFISGILVHLIGPRGVYCFLVIPYLLVLAVGIMLNEPHVGNFDYQQINQKFLDAGRAMLTTLKFPNVWRPCVYMYSSLALSLNIFEGMFYWFTDAKGPNFSQETVGYLFSIGSVGALMGALLYQHSLKDHPFRALLLWTQLFYGVSGMLDLILVLRMNLKLGIPDQFFAVIDECVSQMIGRLKWMPLLVLSSKLCPPGIEGTFFALLMSIDNIGLLSSSWGGGLLLHILGVTRTSFDRLWLAILIRNFLRISPLCLLFLVPRVDPSSSILPDGIVSSKDGHVQEDRSPESDNIELVSLVSHVDER</sequence>
<dbReference type="EMBL" id="JAXIOK010000018">
    <property type="protein sequence ID" value="KAK4750150.1"/>
    <property type="molecule type" value="Genomic_DNA"/>
</dbReference>
<dbReference type="InterPro" id="IPR039309">
    <property type="entry name" value="BT1"/>
</dbReference>
<evidence type="ECO:0000313" key="10">
    <source>
        <dbReference type="Proteomes" id="UP001345219"/>
    </source>
</evidence>
<dbReference type="Pfam" id="PF03092">
    <property type="entry name" value="BT1"/>
    <property type="match status" value="1"/>
</dbReference>
<evidence type="ECO:0000313" key="9">
    <source>
        <dbReference type="EMBL" id="KAK4750150.1"/>
    </source>
</evidence>
<dbReference type="PANTHER" id="PTHR31585">
    <property type="entry name" value="FOLATE-BIOPTERIN TRANSPORTER 1, CHLOROPLASTIC"/>
    <property type="match status" value="1"/>
</dbReference>
<comment type="caution">
    <text evidence="9">The sequence shown here is derived from an EMBL/GenBank/DDBJ whole genome shotgun (WGS) entry which is preliminary data.</text>
</comment>
<comment type="similarity">
    <text evidence="2">Belongs to the major facilitator superfamily. Folate-biopterin transporter (TC 2.A.71) family.</text>
</comment>
<keyword evidence="10" id="KW-1185">Reference proteome</keyword>
<evidence type="ECO:0000256" key="2">
    <source>
        <dbReference type="ARBA" id="ARBA00007015"/>
    </source>
</evidence>
<dbReference type="NCBIfam" id="TIGR00788">
    <property type="entry name" value="fbt"/>
    <property type="match status" value="1"/>
</dbReference>
<feature type="compositionally biased region" description="Basic and acidic residues" evidence="7">
    <location>
        <begin position="1"/>
        <end position="19"/>
    </location>
</feature>
<dbReference type="AlphaFoldDB" id="A0AAN7JMQ9"/>
<feature type="transmembrane region" description="Helical" evidence="8">
    <location>
        <begin position="226"/>
        <end position="245"/>
    </location>
</feature>
<keyword evidence="4 8" id="KW-0812">Transmembrane</keyword>
<feature type="transmembrane region" description="Helical" evidence="8">
    <location>
        <begin position="133"/>
        <end position="150"/>
    </location>
</feature>
<dbReference type="GO" id="GO:0016020">
    <property type="term" value="C:membrane"/>
    <property type="evidence" value="ECO:0007669"/>
    <property type="project" value="UniProtKB-SubCell"/>
</dbReference>
<accession>A0AAN7JMQ9</accession>
<name>A0AAN7JMQ9_9MYRT</name>
<dbReference type="PANTHER" id="PTHR31585:SF6">
    <property type="entry name" value="FOLATE-BIOPTERIN TRANSPORTER 2-RELATED"/>
    <property type="match status" value="1"/>
</dbReference>
<protein>
    <recommendedName>
        <fullName evidence="11">Folate-biopterin transporter 2</fullName>
    </recommendedName>
</protein>
<evidence type="ECO:0000256" key="7">
    <source>
        <dbReference type="SAM" id="MobiDB-lite"/>
    </source>
</evidence>
<feature type="transmembrane region" description="Helical" evidence="8">
    <location>
        <begin position="283"/>
        <end position="303"/>
    </location>
</feature>
<gene>
    <name evidence="9" type="ORF">SAY87_027599</name>
</gene>
<keyword evidence="5 8" id="KW-1133">Transmembrane helix</keyword>
<feature type="transmembrane region" description="Helical" evidence="8">
    <location>
        <begin position="103"/>
        <end position="121"/>
    </location>
</feature>
<feature type="region of interest" description="Disordered" evidence="7">
    <location>
        <begin position="1"/>
        <end position="35"/>
    </location>
</feature>
<dbReference type="InterPro" id="IPR004324">
    <property type="entry name" value="FBT"/>
</dbReference>
<feature type="transmembrane region" description="Helical" evidence="8">
    <location>
        <begin position="346"/>
        <end position="366"/>
    </location>
</feature>
<comment type="subcellular location">
    <subcellularLocation>
        <location evidence="1">Membrane</location>
        <topology evidence="1">Multi-pass membrane protein</topology>
    </subcellularLocation>
</comment>
<proteinExistence type="inferred from homology"/>
<evidence type="ECO:0000256" key="5">
    <source>
        <dbReference type="ARBA" id="ARBA00022989"/>
    </source>
</evidence>
<evidence type="ECO:0008006" key="11">
    <source>
        <dbReference type="Google" id="ProtNLM"/>
    </source>
</evidence>
<dbReference type="SUPFAM" id="SSF103473">
    <property type="entry name" value="MFS general substrate transporter"/>
    <property type="match status" value="1"/>
</dbReference>
<evidence type="ECO:0000256" key="8">
    <source>
        <dbReference type="SAM" id="Phobius"/>
    </source>
</evidence>
<evidence type="ECO:0000256" key="3">
    <source>
        <dbReference type="ARBA" id="ARBA00022448"/>
    </source>
</evidence>
<evidence type="ECO:0000256" key="1">
    <source>
        <dbReference type="ARBA" id="ARBA00004141"/>
    </source>
</evidence>
<keyword evidence="6 8" id="KW-0472">Membrane</keyword>
<dbReference type="InterPro" id="IPR036259">
    <property type="entry name" value="MFS_trans_sf"/>
</dbReference>
<feature type="transmembrane region" description="Helical" evidence="8">
    <location>
        <begin position="196"/>
        <end position="219"/>
    </location>
</feature>
<reference evidence="9 10" key="1">
    <citation type="journal article" date="2023" name="Hortic Res">
        <title>Pangenome of water caltrop reveals structural variations and asymmetric subgenome divergence after allopolyploidization.</title>
        <authorList>
            <person name="Zhang X."/>
            <person name="Chen Y."/>
            <person name="Wang L."/>
            <person name="Yuan Y."/>
            <person name="Fang M."/>
            <person name="Shi L."/>
            <person name="Lu R."/>
            <person name="Comes H.P."/>
            <person name="Ma Y."/>
            <person name="Chen Y."/>
            <person name="Huang G."/>
            <person name="Zhou Y."/>
            <person name="Zheng Z."/>
            <person name="Qiu Y."/>
        </authorList>
    </citation>
    <scope>NUCLEOTIDE SEQUENCE [LARGE SCALE GENOMIC DNA]</scope>
    <source>
        <tissue evidence="9">Roots</tissue>
    </source>
</reference>
<keyword evidence="3" id="KW-0813">Transport</keyword>
<dbReference type="CDD" id="cd17484">
    <property type="entry name" value="MFS_FBT"/>
    <property type="match status" value="1"/>
</dbReference>
<feature type="transmembrane region" description="Helical" evidence="8">
    <location>
        <begin position="59"/>
        <end position="82"/>
    </location>
</feature>
<evidence type="ECO:0000256" key="4">
    <source>
        <dbReference type="ARBA" id="ARBA00022692"/>
    </source>
</evidence>